<evidence type="ECO:0000313" key="2">
    <source>
        <dbReference type="Proteomes" id="UP001241472"/>
    </source>
</evidence>
<gene>
    <name evidence="1" type="ORF">J2T09_003758</name>
</gene>
<name>A0ABT9PXZ4_9HYPH</name>
<proteinExistence type="predicted"/>
<organism evidence="1 2">
    <name type="scientific">Neorhizobium huautlense</name>
    <dbReference type="NCBI Taxonomy" id="67774"/>
    <lineage>
        <taxon>Bacteria</taxon>
        <taxon>Pseudomonadati</taxon>
        <taxon>Pseudomonadota</taxon>
        <taxon>Alphaproteobacteria</taxon>
        <taxon>Hyphomicrobiales</taxon>
        <taxon>Rhizobiaceae</taxon>
        <taxon>Rhizobium/Agrobacterium group</taxon>
        <taxon>Neorhizobium</taxon>
    </lineage>
</organism>
<dbReference type="RefSeq" id="WP_306837369.1">
    <property type="nucleotide sequence ID" value="NZ_JAUSRF010000012.1"/>
</dbReference>
<sequence length="116" mass="11709">MLPRSPVLADMVIEAMRKARAAVKLWLMFVTPPWACGQAANASQASARDGASGRQIGRVAGAAVPVASSGFSSTLASALSRKTGDTGQRACRAAGRVCPVIDGQDEGAAAKADAAP</sequence>
<accession>A0ABT9PXZ4</accession>
<evidence type="ECO:0000313" key="1">
    <source>
        <dbReference type="EMBL" id="MDP9838986.1"/>
    </source>
</evidence>
<dbReference type="Proteomes" id="UP001241472">
    <property type="component" value="Unassembled WGS sequence"/>
</dbReference>
<comment type="caution">
    <text evidence="1">The sequence shown here is derived from an EMBL/GenBank/DDBJ whole genome shotgun (WGS) entry which is preliminary data.</text>
</comment>
<reference evidence="1 2" key="1">
    <citation type="submission" date="2023-07" db="EMBL/GenBank/DDBJ databases">
        <title>Sorghum-associated microbial communities from plants grown in Nebraska, USA.</title>
        <authorList>
            <person name="Schachtman D."/>
        </authorList>
    </citation>
    <scope>NUCLEOTIDE SEQUENCE [LARGE SCALE GENOMIC DNA]</scope>
    <source>
        <strain evidence="1 2">DS1307</strain>
    </source>
</reference>
<keyword evidence="2" id="KW-1185">Reference proteome</keyword>
<dbReference type="EMBL" id="JAUSRF010000012">
    <property type="protein sequence ID" value="MDP9838986.1"/>
    <property type="molecule type" value="Genomic_DNA"/>
</dbReference>
<protein>
    <submittedName>
        <fullName evidence="1">Uncharacterized protein</fullName>
    </submittedName>
</protein>